<evidence type="ECO:0000256" key="2">
    <source>
        <dbReference type="SAM" id="Phobius"/>
    </source>
</evidence>
<dbReference type="RefSeq" id="YP_004935033.1">
    <property type="nucleotide sequence ID" value="NC_016187.1"/>
</dbReference>
<protein>
    <submittedName>
        <fullName evidence="3">Uncharacterized protein orf260</fullName>
    </submittedName>
</protein>
<gene>
    <name evidence="3" type="primary">orf260</name>
    <name evidence="3" type="ORF">PSOM_10</name>
</gene>
<proteinExistence type="predicted"/>
<keyword evidence="2" id="KW-0812">Transmembrane</keyword>
<feature type="compositionally biased region" description="Basic and acidic residues" evidence="1">
    <location>
        <begin position="118"/>
        <end position="132"/>
    </location>
</feature>
<name>G8I2R7_9EURO</name>
<feature type="compositionally biased region" description="Low complexity" evidence="1">
    <location>
        <begin position="97"/>
        <end position="111"/>
    </location>
</feature>
<dbReference type="AlphaFoldDB" id="G8I2R7"/>
<reference evidence="3" key="1">
    <citation type="journal article" date="2012" name="FEMS Microbiol. Lett.">
        <title>Complete mitochondrial genome of compactin-producing fungus Penicillium solitum and comparative analysis of Trichocomaceae mitochondrial genomes.</title>
        <authorList>
            <person name="Eldarov M.A."/>
            <person name="Mardanov A.V."/>
            <person name="Beletsky A.V."/>
            <person name="Dzhavakhiya V.V."/>
            <person name="Ravin N.V."/>
            <person name="Skryabin K.G."/>
        </authorList>
    </citation>
    <scope>NUCLEOTIDE SEQUENCE</scope>
    <source>
        <strain evidence="3">20-01</strain>
    </source>
</reference>
<feature type="region of interest" description="Disordered" evidence="1">
    <location>
        <begin position="84"/>
        <end position="135"/>
    </location>
</feature>
<evidence type="ECO:0000313" key="3">
    <source>
        <dbReference type="EMBL" id="AER26657.1"/>
    </source>
</evidence>
<keyword evidence="2" id="KW-1133">Transmembrane helix</keyword>
<keyword evidence="3" id="KW-0496">Mitochondrion</keyword>
<evidence type="ECO:0000256" key="1">
    <source>
        <dbReference type="SAM" id="MobiDB-lite"/>
    </source>
</evidence>
<keyword evidence="2" id="KW-0472">Membrane</keyword>
<feature type="transmembrane region" description="Helical" evidence="2">
    <location>
        <begin position="29"/>
        <end position="48"/>
    </location>
</feature>
<accession>G8I2R7</accession>
<sequence>MKSMTYNRYNLTFISKIYLELYLNPNLGARLYSIYRIILIVLSIYNFIYNNPTFMLELLDNINNNYLNQLHDDSFINIKDNKFKHSSGSGGQGSSGDNGPSGPNPNPSSGNEPMYEVDNSRRQGEKGKRETTKITYNSRSGEPIVLVKSSYVPAIGEFEPKKPYCGQLTGIVHNMQYYYDSEKKCRVTPEMMHFNPGWRIADKNPIHVYRYSNITYTHDLSSQDRSKHFCLVEYPDGTTCTIYDIATMAAHIEFHKLNNA</sequence>
<organism evidence="3">
    <name type="scientific">Penicillium solitum</name>
    <dbReference type="NCBI Taxonomy" id="60172"/>
    <lineage>
        <taxon>Eukaryota</taxon>
        <taxon>Fungi</taxon>
        <taxon>Dikarya</taxon>
        <taxon>Ascomycota</taxon>
        <taxon>Pezizomycotina</taxon>
        <taxon>Eurotiomycetes</taxon>
        <taxon>Eurotiomycetidae</taxon>
        <taxon>Eurotiales</taxon>
        <taxon>Aspergillaceae</taxon>
        <taxon>Penicillium</taxon>
    </lineage>
</organism>
<dbReference type="EMBL" id="JN696111">
    <property type="protein sequence ID" value="AER26657.1"/>
    <property type="molecule type" value="Genomic_DNA"/>
</dbReference>
<geneLocation type="mitochondrion" evidence="3"/>
<dbReference type="GeneID" id="11341248"/>